<feature type="domain" description="HTH CENPB-type" evidence="3">
    <location>
        <begin position="57"/>
        <end position="130"/>
    </location>
</feature>
<dbReference type="Pfam" id="PF09607">
    <property type="entry name" value="BrkDBD"/>
    <property type="match status" value="1"/>
</dbReference>
<evidence type="ECO:0000313" key="4">
    <source>
        <dbReference type="EMBL" id="KAH8021794.1"/>
    </source>
</evidence>
<comment type="caution">
    <text evidence="4">The sequence shown here is derived from an EMBL/GenBank/DDBJ whole genome shotgun (WGS) entry which is preliminary data.</text>
</comment>
<comment type="subcellular location">
    <subcellularLocation>
        <location evidence="1">Nucleus</location>
    </subcellularLocation>
</comment>
<dbReference type="InterPro" id="IPR009057">
    <property type="entry name" value="Homeodomain-like_sf"/>
</dbReference>
<dbReference type="InterPro" id="IPR006600">
    <property type="entry name" value="HTH_CenpB_DNA-bd_dom"/>
</dbReference>
<dbReference type="VEuPathDB" id="VectorBase:LOC119173764"/>
<dbReference type="SUPFAM" id="SSF46689">
    <property type="entry name" value="Homeodomain-like"/>
    <property type="match status" value="1"/>
</dbReference>
<reference evidence="4" key="2">
    <citation type="submission" date="2021-09" db="EMBL/GenBank/DDBJ databases">
        <authorList>
            <person name="Jia N."/>
            <person name="Wang J."/>
            <person name="Shi W."/>
            <person name="Du L."/>
            <person name="Sun Y."/>
            <person name="Zhan W."/>
            <person name="Jiang J."/>
            <person name="Wang Q."/>
            <person name="Zhang B."/>
            <person name="Ji P."/>
            <person name="Sakyi L.B."/>
            <person name="Cui X."/>
            <person name="Yuan T."/>
            <person name="Jiang B."/>
            <person name="Yang W."/>
            <person name="Lam T.T.-Y."/>
            <person name="Chang Q."/>
            <person name="Ding S."/>
            <person name="Wang X."/>
            <person name="Zhu J."/>
            <person name="Ruan X."/>
            <person name="Zhao L."/>
            <person name="Wei J."/>
            <person name="Que T."/>
            <person name="Du C."/>
            <person name="Cheng J."/>
            <person name="Dai P."/>
            <person name="Han X."/>
            <person name="Huang E."/>
            <person name="Gao Y."/>
            <person name="Liu J."/>
            <person name="Shao H."/>
            <person name="Ye R."/>
            <person name="Li L."/>
            <person name="Wei W."/>
            <person name="Wang X."/>
            <person name="Wang C."/>
            <person name="Huo Q."/>
            <person name="Li W."/>
            <person name="Guo W."/>
            <person name="Chen H."/>
            <person name="Chen S."/>
            <person name="Zhou L."/>
            <person name="Zhou L."/>
            <person name="Ni X."/>
            <person name="Tian J."/>
            <person name="Zhou Y."/>
            <person name="Sheng Y."/>
            <person name="Liu T."/>
            <person name="Pan Y."/>
            <person name="Xia L."/>
            <person name="Li J."/>
            <person name="Zhao F."/>
            <person name="Cao W."/>
        </authorList>
    </citation>
    <scope>NUCLEOTIDE SEQUENCE</scope>
    <source>
        <strain evidence="4">Rmic-2018</strain>
        <tissue evidence="4">Larvae</tissue>
    </source>
</reference>
<dbReference type="Gene3D" id="1.10.10.60">
    <property type="entry name" value="Homeodomain-like"/>
    <property type="match status" value="2"/>
</dbReference>
<protein>
    <recommendedName>
        <fullName evidence="3">HTH CENPB-type domain-containing protein</fullName>
    </recommendedName>
</protein>
<dbReference type="InterPro" id="IPR029058">
    <property type="entry name" value="AB_hydrolase_fold"/>
</dbReference>
<dbReference type="GO" id="GO:0005634">
    <property type="term" value="C:nucleus"/>
    <property type="evidence" value="ECO:0007669"/>
    <property type="project" value="UniProtKB-SubCell"/>
</dbReference>
<dbReference type="Proteomes" id="UP000821866">
    <property type="component" value="Chromosome 7"/>
</dbReference>
<dbReference type="SMART" id="SM00674">
    <property type="entry name" value="CENPB"/>
    <property type="match status" value="1"/>
</dbReference>
<gene>
    <name evidence="4" type="ORF">HPB51_017104</name>
</gene>
<reference evidence="4" key="1">
    <citation type="journal article" date="2020" name="Cell">
        <title>Large-Scale Comparative Analyses of Tick Genomes Elucidate Their Genetic Diversity and Vector Capacities.</title>
        <authorList>
            <consortium name="Tick Genome and Microbiome Consortium (TIGMIC)"/>
            <person name="Jia N."/>
            <person name="Wang J."/>
            <person name="Shi W."/>
            <person name="Du L."/>
            <person name="Sun Y."/>
            <person name="Zhan W."/>
            <person name="Jiang J.F."/>
            <person name="Wang Q."/>
            <person name="Zhang B."/>
            <person name="Ji P."/>
            <person name="Bell-Sakyi L."/>
            <person name="Cui X.M."/>
            <person name="Yuan T.T."/>
            <person name="Jiang B.G."/>
            <person name="Yang W.F."/>
            <person name="Lam T.T."/>
            <person name="Chang Q.C."/>
            <person name="Ding S.J."/>
            <person name="Wang X.J."/>
            <person name="Zhu J.G."/>
            <person name="Ruan X.D."/>
            <person name="Zhao L."/>
            <person name="Wei J.T."/>
            <person name="Ye R.Z."/>
            <person name="Que T.C."/>
            <person name="Du C.H."/>
            <person name="Zhou Y.H."/>
            <person name="Cheng J.X."/>
            <person name="Dai P.F."/>
            <person name="Guo W.B."/>
            <person name="Han X.H."/>
            <person name="Huang E.J."/>
            <person name="Li L.F."/>
            <person name="Wei W."/>
            <person name="Gao Y.C."/>
            <person name="Liu J.Z."/>
            <person name="Shao H.Z."/>
            <person name="Wang X."/>
            <person name="Wang C.C."/>
            <person name="Yang T.C."/>
            <person name="Huo Q.B."/>
            <person name="Li W."/>
            <person name="Chen H.Y."/>
            <person name="Chen S.E."/>
            <person name="Zhou L.G."/>
            <person name="Ni X.B."/>
            <person name="Tian J.H."/>
            <person name="Sheng Y."/>
            <person name="Liu T."/>
            <person name="Pan Y.S."/>
            <person name="Xia L.Y."/>
            <person name="Li J."/>
            <person name="Zhao F."/>
            <person name="Cao W.C."/>
        </authorList>
    </citation>
    <scope>NUCLEOTIDE SEQUENCE</scope>
    <source>
        <strain evidence="4">Rmic-2018</strain>
    </source>
</reference>
<dbReference type="PANTHER" id="PTHR19303:SF71">
    <property type="entry name" value="ZINC FINGER PHD-TYPE DOMAIN-CONTAINING PROTEIN"/>
    <property type="match status" value="1"/>
</dbReference>
<evidence type="ECO:0000259" key="3">
    <source>
        <dbReference type="PROSITE" id="PS51253"/>
    </source>
</evidence>
<organism evidence="4 5">
    <name type="scientific">Rhipicephalus microplus</name>
    <name type="common">Cattle tick</name>
    <name type="synonym">Boophilus microplus</name>
    <dbReference type="NCBI Taxonomy" id="6941"/>
    <lineage>
        <taxon>Eukaryota</taxon>
        <taxon>Metazoa</taxon>
        <taxon>Ecdysozoa</taxon>
        <taxon>Arthropoda</taxon>
        <taxon>Chelicerata</taxon>
        <taxon>Arachnida</taxon>
        <taxon>Acari</taxon>
        <taxon>Parasitiformes</taxon>
        <taxon>Ixodida</taxon>
        <taxon>Ixodoidea</taxon>
        <taxon>Ixodidae</taxon>
        <taxon>Rhipicephalinae</taxon>
        <taxon>Rhipicephalus</taxon>
        <taxon>Boophilus</taxon>
    </lineage>
</organism>
<dbReference type="Pfam" id="PF03221">
    <property type="entry name" value="HTH_Tnp_Tc5"/>
    <property type="match status" value="1"/>
</dbReference>
<evidence type="ECO:0000256" key="2">
    <source>
        <dbReference type="ARBA" id="ARBA00023125"/>
    </source>
</evidence>
<dbReference type="SUPFAM" id="SSF53474">
    <property type="entry name" value="alpha/beta-Hydrolases"/>
    <property type="match status" value="1"/>
</dbReference>
<name>A0A9J6DIC4_RHIMP</name>
<dbReference type="PANTHER" id="PTHR19303">
    <property type="entry name" value="TRANSPOSON"/>
    <property type="match status" value="1"/>
</dbReference>
<sequence length="315" mass="35794">MGKQLNSYTAGYKLKVIEFALEHGKRAAGRKFDVDEKCVRRWCAQKKALQNTIIKKRAFRGKQCKYPDLEEELLRYVTEVRNDGFALTTDMLRMKALALARAKNIPAGDFKASAGWMRRFMKRKGLSFRRRTTLCQRLPEDYTHKEHQLYQPHLPSPEDSRRSNSSCAHVVISDVRVTCPLELLTGDFINATEGARAAHFYIVDYSPNISLSFSTNAEPTRLAQHGLDVAAIFGKMSSAAGSSEMHRNDLQFEHNLQKLFHSFVHAGTPSLGSQPLKESPFVNYISANVRSRASQHEPCASWEEYSVFPEYAKKN</sequence>
<evidence type="ECO:0000256" key="1">
    <source>
        <dbReference type="ARBA" id="ARBA00004123"/>
    </source>
</evidence>
<dbReference type="GO" id="GO:0003677">
    <property type="term" value="F:DNA binding"/>
    <property type="evidence" value="ECO:0007669"/>
    <property type="project" value="UniProtKB-KW"/>
</dbReference>
<keyword evidence="2" id="KW-0238">DNA-binding</keyword>
<dbReference type="InterPro" id="IPR018586">
    <property type="entry name" value="Brinker_DNA-bd"/>
</dbReference>
<dbReference type="PROSITE" id="PS51253">
    <property type="entry name" value="HTH_CENPB"/>
    <property type="match status" value="1"/>
</dbReference>
<proteinExistence type="predicted"/>
<dbReference type="InterPro" id="IPR050863">
    <property type="entry name" value="CenT-Element_Derived"/>
</dbReference>
<dbReference type="AlphaFoldDB" id="A0A9J6DIC4"/>
<keyword evidence="5" id="KW-1185">Reference proteome</keyword>
<evidence type="ECO:0000313" key="5">
    <source>
        <dbReference type="Proteomes" id="UP000821866"/>
    </source>
</evidence>
<accession>A0A9J6DIC4</accession>
<dbReference type="EMBL" id="JABSTU010000009">
    <property type="protein sequence ID" value="KAH8021794.1"/>
    <property type="molecule type" value="Genomic_DNA"/>
</dbReference>